<reference evidence="1 2" key="1">
    <citation type="submission" date="2017-04" db="EMBL/GenBank/DDBJ databases">
        <title>Draft genome sequence of Marssonina coronaria NL1: causal agent of apple blotch.</title>
        <authorList>
            <person name="Cheng Q."/>
        </authorList>
    </citation>
    <scope>NUCLEOTIDE SEQUENCE [LARGE SCALE GENOMIC DNA]</scope>
    <source>
        <strain evidence="1 2">NL1</strain>
    </source>
</reference>
<comment type="caution">
    <text evidence="1">The sequence shown here is derived from an EMBL/GenBank/DDBJ whole genome shotgun (WGS) entry which is preliminary data.</text>
</comment>
<evidence type="ECO:0000313" key="1">
    <source>
        <dbReference type="EMBL" id="OWO99264.1"/>
    </source>
</evidence>
<dbReference type="OrthoDB" id="3470112at2759"/>
<organism evidence="1 2">
    <name type="scientific">Diplocarpon coronariae</name>
    <dbReference type="NCBI Taxonomy" id="2795749"/>
    <lineage>
        <taxon>Eukaryota</taxon>
        <taxon>Fungi</taxon>
        <taxon>Dikarya</taxon>
        <taxon>Ascomycota</taxon>
        <taxon>Pezizomycotina</taxon>
        <taxon>Leotiomycetes</taxon>
        <taxon>Helotiales</taxon>
        <taxon>Drepanopezizaceae</taxon>
        <taxon>Diplocarpon</taxon>
    </lineage>
</organism>
<keyword evidence="2" id="KW-1185">Reference proteome</keyword>
<sequence length="428" mass="47250">MSAPSVASTIFCCQAALQVQYQSRFKLHNDPNRELHEAIFHSFISFAVRRQHSADLLCLIMGIEPESSGPGTPDELVPQLAPVFNQEALQNNPLTLETPYVIHLTSRHDFGPVFSHRYFVCPSNLNHDWIEVSLMQWFARGEAFKMKAEKWDLKCKTDAKFFRLTLRPNLQMRGCYSVSRGDAESVENAHVEVLQPAESLFSVESSRVQFMPSRTWGARQGERVAVGGTRPVDLKSPWTIPKAHPESAGVLQASEFGKSCIGGAHSVKLNSLWPAQKVESEYVGILQEAGLANSLGAVSRPRKLISPWTAQHEESESSGILQAAAEPGNSWSGKHGLGESLLSSVISRNFQAGYATPWNVSAEPLQQAELTSPWDVNPKGSVDILQAAALGLSWNKPPACPTDELQQAEMVSPWEIKQEDLAEELRQA</sequence>
<accession>A0A218YVT6</accession>
<proteinExistence type="predicted"/>
<name>A0A218YVT6_9HELO</name>
<protein>
    <submittedName>
        <fullName evidence="1">Uncharacterized protein</fullName>
    </submittedName>
</protein>
<dbReference type="InParanoid" id="A0A218YVT6"/>
<evidence type="ECO:0000313" key="2">
    <source>
        <dbReference type="Proteomes" id="UP000242519"/>
    </source>
</evidence>
<dbReference type="Proteomes" id="UP000242519">
    <property type="component" value="Unassembled WGS sequence"/>
</dbReference>
<dbReference type="EMBL" id="MZNU01000365">
    <property type="protein sequence ID" value="OWO99264.1"/>
    <property type="molecule type" value="Genomic_DNA"/>
</dbReference>
<dbReference type="AlphaFoldDB" id="A0A218YVT6"/>
<gene>
    <name evidence="1" type="ORF">B2J93_1152</name>
</gene>